<dbReference type="GO" id="GO:0004722">
    <property type="term" value="F:protein serine/threonine phosphatase activity"/>
    <property type="evidence" value="ECO:0007669"/>
    <property type="project" value="InterPro"/>
</dbReference>
<name>A0A4R5N7G5_9LACO</name>
<protein>
    <recommendedName>
        <fullName evidence="1">PPM-type phosphatase domain-containing protein</fullName>
    </recommendedName>
</protein>
<dbReference type="CDD" id="cd00143">
    <property type="entry name" value="PP2Cc"/>
    <property type="match status" value="1"/>
</dbReference>
<dbReference type="EMBL" id="PUFI01000015">
    <property type="protein sequence ID" value="TDG67747.1"/>
    <property type="molecule type" value="Genomic_DNA"/>
</dbReference>
<evidence type="ECO:0000259" key="1">
    <source>
        <dbReference type="PROSITE" id="PS51746"/>
    </source>
</evidence>
<organism evidence="2 3">
    <name type="scientific">Leuconostoc fallax</name>
    <dbReference type="NCBI Taxonomy" id="1251"/>
    <lineage>
        <taxon>Bacteria</taxon>
        <taxon>Bacillati</taxon>
        <taxon>Bacillota</taxon>
        <taxon>Bacilli</taxon>
        <taxon>Lactobacillales</taxon>
        <taxon>Lactobacillaceae</taxon>
        <taxon>Leuconostoc</taxon>
    </lineage>
</organism>
<dbReference type="RefSeq" id="WP_010008655.1">
    <property type="nucleotide sequence ID" value="NZ_JAGYGP010000001.1"/>
</dbReference>
<reference evidence="2 3" key="1">
    <citation type="journal article" date="2019" name="Appl. Microbiol. Biotechnol.">
        <title>Uncovering carbohydrate metabolism through a genotype-phenotype association study of 56 lactic acid bacteria genomes.</title>
        <authorList>
            <person name="Buron-Moles G."/>
            <person name="Chailyan A."/>
            <person name="Dolejs I."/>
            <person name="Forster J."/>
            <person name="Miks M.H."/>
        </authorList>
    </citation>
    <scope>NUCLEOTIDE SEQUENCE [LARGE SCALE GENOMIC DNA]</scope>
    <source>
        <strain evidence="2 3">ATCC 700006</strain>
    </source>
</reference>
<dbReference type="InterPro" id="IPR001932">
    <property type="entry name" value="PPM-type_phosphatase-like_dom"/>
</dbReference>
<comment type="caution">
    <text evidence="2">The sequence shown here is derived from an EMBL/GenBank/DDBJ whole genome shotgun (WGS) entry which is preliminary data.</text>
</comment>
<evidence type="ECO:0000313" key="3">
    <source>
        <dbReference type="Proteomes" id="UP000295681"/>
    </source>
</evidence>
<dbReference type="PROSITE" id="PS51746">
    <property type="entry name" value="PPM_2"/>
    <property type="match status" value="1"/>
</dbReference>
<keyword evidence="3" id="KW-1185">Reference proteome</keyword>
<sequence length="247" mass="27459">MEVAYLTDPGNRKGDNEDYVGAFQNQSGLWMLIVADGVTSNEGGEVASAMAVEHFGNAWESTSIEMMKATVDWLKNRAQLENDAMLQAGERFRDLSQMATTLIIAVIFNQQLLLANLGDSKAFRLHDNQLTQLSFDHSLKNELLRTGRITKADAEQLPNANSLTRYLGVDTRVDLEISQHEFLPSNILLLTSDGITKVLTKDDIKATLSQYDLTLEERANALVQQANDNDVPDNVTALLCQQQNEKD</sequence>
<dbReference type="AlphaFoldDB" id="A0A4R5N7G5"/>
<proteinExistence type="predicted"/>
<feature type="domain" description="PPM-type phosphatase" evidence="1">
    <location>
        <begin position="2"/>
        <end position="242"/>
    </location>
</feature>
<dbReference type="STRING" id="907931.GCA_000165675_00169"/>
<dbReference type="InterPro" id="IPR036457">
    <property type="entry name" value="PPM-type-like_dom_sf"/>
</dbReference>
<dbReference type="SUPFAM" id="SSF81606">
    <property type="entry name" value="PP2C-like"/>
    <property type="match status" value="1"/>
</dbReference>
<dbReference type="Proteomes" id="UP000295681">
    <property type="component" value="Unassembled WGS sequence"/>
</dbReference>
<dbReference type="Gene3D" id="3.60.40.10">
    <property type="entry name" value="PPM-type phosphatase domain"/>
    <property type="match status" value="1"/>
</dbReference>
<gene>
    <name evidence="2" type="ORF">C5L23_001546</name>
</gene>
<dbReference type="SMART" id="SM00331">
    <property type="entry name" value="PP2C_SIG"/>
    <property type="match status" value="1"/>
</dbReference>
<dbReference type="Pfam" id="PF13672">
    <property type="entry name" value="PP2C_2"/>
    <property type="match status" value="1"/>
</dbReference>
<evidence type="ECO:0000313" key="2">
    <source>
        <dbReference type="EMBL" id="TDG67747.1"/>
    </source>
</evidence>
<dbReference type="PANTHER" id="PTHR47992">
    <property type="entry name" value="PROTEIN PHOSPHATASE"/>
    <property type="match status" value="1"/>
</dbReference>
<dbReference type="SMART" id="SM00332">
    <property type="entry name" value="PP2Cc"/>
    <property type="match status" value="1"/>
</dbReference>
<accession>A0A4R5N7G5</accession>
<dbReference type="InterPro" id="IPR015655">
    <property type="entry name" value="PP2C"/>
</dbReference>